<sequence length="172" mass="19002">MIRRLSRRLLPAFSHHTLPPRRHLAASAALQWLEDELTSLALPGLGPGVDSHACARLLQACIARGDARGGHAVHGHVVRSGGLARLDLFCANVLLNMYAKVGPFASARRVFDALPERNMVSFVTLVQGYALRGEFEPAVALFRRLRLEGHEVNQFVLTTVLKLVYSIWADFI</sequence>
<keyword evidence="5" id="KW-1185">Reference proteome</keyword>
<accession>A0AAD8S5G8</accession>
<dbReference type="GO" id="GO:0009451">
    <property type="term" value="P:RNA modification"/>
    <property type="evidence" value="ECO:0007669"/>
    <property type="project" value="InterPro"/>
</dbReference>
<reference evidence="4" key="1">
    <citation type="submission" date="2023-07" db="EMBL/GenBank/DDBJ databases">
        <title>A chromosome-level genome assembly of Lolium multiflorum.</title>
        <authorList>
            <person name="Chen Y."/>
            <person name="Copetti D."/>
            <person name="Kolliker R."/>
            <person name="Studer B."/>
        </authorList>
    </citation>
    <scope>NUCLEOTIDE SEQUENCE</scope>
    <source>
        <strain evidence="4">02402/16</strain>
        <tissue evidence="4">Leaf</tissue>
    </source>
</reference>
<dbReference type="InterPro" id="IPR011990">
    <property type="entry name" value="TPR-like_helical_dom_sf"/>
</dbReference>
<comment type="caution">
    <text evidence="4">The sequence shown here is derived from an EMBL/GenBank/DDBJ whole genome shotgun (WGS) entry which is preliminary data.</text>
</comment>
<dbReference type="PANTHER" id="PTHR47926">
    <property type="entry name" value="PENTATRICOPEPTIDE REPEAT-CONTAINING PROTEIN"/>
    <property type="match status" value="1"/>
</dbReference>
<dbReference type="AlphaFoldDB" id="A0AAD8S5G8"/>
<feature type="repeat" description="PPR" evidence="3">
    <location>
        <begin position="118"/>
        <end position="152"/>
    </location>
</feature>
<evidence type="ECO:0000256" key="2">
    <source>
        <dbReference type="ARBA" id="ARBA00022946"/>
    </source>
</evidence>
<dbReference type="InterPro" id="IPR002885">
    <property type="entry name" value="PPR_rpt"/>
</dbReference>
<evidence type="ECO:0008006" key="6">
    <source>
        <dbReference type="Google" id="ProtNLM"/>
    </source>
</evidence>
<keyword evidence="2" id="KW-0809">Transit peptide</keyword>
<dbReference type="EMBL" id="JAUUTY010000004">
    <property type="protein sequence ID" value="KAK1644760.1"/>
    <property type="molecule type" value="Genomic_DNA"/>
</dbReference>
<proteinExistence type="predicted"/>
<dbReference type="PROSITE" id="PS51375">
    <property type="entry name" value="PPR"/>
    <property type="match status" value="1"/>
</dbReference>
<gene>
    <name evidence="4" type="ORF">QYE76_062565</name>
</gene>
<organism evidence="4 5">
    <name type="scientific">Lolium multiflorum</name>
    <name type="common">Italian ryegrass</name>
    <name type="synonym">Lolium perenne subsp. multiflorum</name>
    <dbReference type="NCBI Taxonomy" id="4521"/>
    <lineage>
        <taxon>Eukaryota</taxon>
        <taxon>Viridiplantae</taxon>
        <taxon>Streptophyta</taxon>
        <taxon>Embryophyta</taxon>
        <taxon>Tracheophyta</taxon>
        <taxon>Spermatophyta</taxon>
        <taxon>Magnoliopsida</taxon>
        <taxon>Liliopsida</taxon>
        <taxon>Poales</taxon>
        <taxon>Poaceae</taxon>
        <taxon>BOP clade</taxon>
        <taxon>Pooideae</taxon>
        <taxon>Poodae</taxon>
        <taxon>Poeae</taxon>
        <taxon>Poeae Chloroplast Group 2 (Poeae type)</taxon>
        <taxon>Loliodinae</taxon>
        <taxon>Loliinae</taxon>
        <taxon>Lolium</taxon>
    </lineage>
</organism>
<protein>
    <recommendedName>
        <fullName evidence="6">Pentatricopeptide repeat-containing protein</fullName>
    </recommendedName>
</protein>
<dbReference type="GO" id="GO:0003723">
    <property type="term" value="F:RNA binding"/>
    <property type="evidence" value="ECO:0007669"/>
    <property type="project" value="InterPro"/>
</dbReference>
<dbReference type="InterPro" id="IPR046960">
    <property type="entry name" value="PPR_At4g14850-like_plant"/>
</dbReference>
<dbReference type="Proteomes" id="UP001231189">
    <property type="component" value="Unassembled WGS sequence"/>
</dbReference>
<evidence type="ECO:0000256" key="1">
    <source>
        <dbReference type="ARBA" id="ARBA00022737"/>
    </source>
</evidence>
<dbReference type="Gene3D" id="1.25.40.10">
    <property type="entry name" value="Tetratricopeptide repeat domain"/>
    <property type="match status" value="1"/>
</dbReference>
<evidence type="ECO:0000256" key="3">
    <source>
        <dbReference type="PROSITE-ProRule" id="PRU00708"/>
    </source>
</evidence>
<evidence type="ECO:0000313" key="5">
    <source>
        <dbReference type="Proteomes" id="UP001231189"/>
    </source>
</evidence>
<dbReference type="Pfam" id="PF01535">
    <property type="entry name" value="PPR"/>
    <property type="match status" value="2"/>
</dbReference>
<dbReference type="FunFam" id="1.25.40.10:FF:000397">
    <property type="entry name" value="Pentatricopeptide repeat-containing protein At2g40720"/>
    <property type="match status" value="1"/>
</dbReference>
<name>A0AAD8S5G8_LOLMU</name>
<evidence type="ECO:0000313" key="4">
    <source>
        <dbReference type="EMBL" id="KAK1644760.1"/>
    </source>
</evidence>
<keyword evidence="1" id="KW-0677">Repeat</keyword>